<dbReference type="Proteomes" id="UP000091857">
    <property type="component" value="Chromosome 10"/>
</dbReference>
<evidence type="ECO:0000313" key="1">
    <source>
        <dbReference type="EMBL" id="KAG8645657.1"/>
    </source>
</evidence>
<evidence type="ECO:0000313" key="2">
    <source>
        <dbReference type="Proteomes" id="UP000091857"/>
    </source>
</evidence>
<gene>
    <name evidence="1" type="ORF">MANES_10G082800v8</name>
</gene>
<reference evidence="2" key="1">
    <citation type="journal article" date="2016" name="Nat. Biotechnol.">
        <title>Sequencing wild and cultivated cassava and related species reveals extensive interspecific hybridization and genetic diversity.</title>
        <authorList>
            <person name="Bredeson J.V."/>
            <person name="Lyons J.B."/>
            <person name="Prochnik S.E."/>
            <person name="Wu G.A."/>
            <person name="Ha C.M."/>
            <person name="Edsinger-Gonzales E."/>
            <person name="Grimwood J."/>
            <person name="Schmutz J."/>
            <person name="Rabbi I.Y."/>
            <person name="Egesi C."/>
            <person name="Nauluvula P."/>
            <person name="Lebot V."/>
            <person name="Ndunguru J."/>
            <person name="Mkamilo G."/>
            <person name="Bart R.S."/>
            <person name="Setter T.L."/>
            <person name="Gleadow R.M."/>
            <person name="Kulakow P."/>
            <person name="Ferguson M.E."/>
            <person name="Rounsley S."/>
            <person name="Rokhsar D.S."/>
        </authorList>
    </citation>
    <scope>NUCLEOTIDE SEQUENCE [LARGE SCALE GENOMIC DNA]</scope>
    <source>
        <strain evidence="2">cv. AM560-2</strain>
    </source>
</reference>
<keyword evidence="2" id="KW-1185">Reference proteome</keyword>
<organism evidence="1 2">
    <name type="scientific">Manihot esculenta</name>
    <name type="common">Cassava</name>
    <name type="synonym">Jatropha manihot</name>
    <dbReference type="NCBI Taxonomy" id="3983"/>
    <lineage>
        <taxon>Eukaryota</taxon>
        <taxon>Viridiplantae</taxon>
        <taxon>Streptophyta</taxon>
        <taxon>Embryophyta</taxon>
        <taxon>Tracheophyta</taxon>
        <taxon>Spermatophyta</taxon>
        <taxon>Magnoliopsida</taxon>
        <taxon>eudicotyledons</taxon>
        <taxon>Gunneridae</taxon>
        <taxon>Pentapetalae</taxon>
        <taxon>rosids</taxon>
        <taxon>fabids</taxon>
        <taxon>Malpighiales</taxon>
        <taxon>Euphorbiaceae</taxon>
        <taxon>Crotonoideae</taxon>
        <taxon>Manihoteae</taxon>
        <taxon>Manihot</taxon>
    </lineage>
</organism>
<comment type="caution">
    <text evidence="1">The sequence shown here is derived from an EMBL/GenBank/DDBJ whole genome shotgun (WGS) entry which is preliminary data.</text>
</comment>
<proteinExistence type="predicted"/>
<sequence>MIFVCLAMEVEFDSKMLLSFVFIVFFGVVIRLYNVLVLKPKRLRSILKKQGINGPAPTFLLGNITDIKKAQSSVVKATSANDSPLLHNCAALIFPFFELWRKEYGKVFVFSLGNTQILNLNQPDVVKEITTCVSLDLGKPSYQQKDRGPLLGQGILTSNGAFWSHQRKILAPELYMEKVKGMVNLITESTLILINSWKRVIEKDGGVADIKIDEGMRSFSADVISRACFGSNYSRGEKIFLKLRHLQEAMSKKSLATGIPGMRYLPTKSNREAWALEKEIRNLILEVVKERQEGTYEKDLLQMILEGAKNSNLSREAMDRFMVDNSKNIYLAGYETTAVSATWCLMLLASNPEWQDRVRAEVLEICGGGMPDSDMVRKMKLLNMVIHEALRLYPPVPVISREAFKDMKFGNIKVPREVNIWTMVLPLHTDPEIWGSDSYKFNPERFANGISGACKYPFLYMPFGVGPRVCLGQNLAMVELKIVIGLVLSNFCFSISPKYIHSPTLRLVIEPQHGVNLLIKKLNE</sequence>
<dbReference type="EMBL" id="CM004396">
    <property type="protein sequence ID" value="KAG8645657.1"/>
    <property type="molecule type" value="Genomic_DNA"/>
</dbReference>
<protein>
    <submittedName>
        <fullName evidence="1">Uncharacterized protein</fullName>
    </submittedName>
</protein>
<accession>A0ACB7GZV2</accession>
<name>A0ACB7GZV2_MANES</name>